<dbReference type="Proteomes" id="UP001595075">
    <property type="component" value="Unassembled WGS sequence"/>
</dbReference>
<reference evidence="1 2" key="1">
    <citation type="journal article" date="2024" name="Commun. Biol.">
        <title>Comparative genomic analysis of thermophilic fungi reveals convergent evolutionary adaptations and gene losses.</title>
        <authorList>
            <person name="Steindorff A.S."/>
            <person name="Aguilar-Pontes M.V."/>
            <person name="Robinson A.J."/>
            <person name="Andreopoulos B."/>
            <person name="LaButti K."/>
            <person name="Kuo A."/>
            <person name="Mondo S."/>
            <person name="Riley R."/>
            <person name="Otillar R."/>
            <person name="Haridas S."/>
            <person name="Lipzen A."/>
            <person name="Grimwood J."/>
            <person name="Schmutz J."/>
            <person name="Clum A."/>
            <person name="Reid I.D."/>
            <person name="Moisan M.C."/>
            <person name="Butler G."/>
            <person name="Nguyen T.T.M."/>
            <person name="Dewar K."/>
            <person name="Conant G."/>
            <person name="Drula E."/>
            <person name="Henrissat B."/>
            <person name="Hansel C."/>
            <person name="Singer S."/>
            <person name="Hutchinson M.I."/>
            <person name="de Vries R.P."/>
            <person name="Natvig D.O."/>
            <person name="Powell A.J."/>
            <person name="Tsang A."/>
            <person name="Grigoriev I.V."/>
        </authorList>
    </citation>
    <scope>NUCLEOTIDE SEQUENCE [LARGE SCALE GENOMIC DNA]</scope>
    <source>
        <strain evidence="1 2">CBS 494.80</strain>
    </source>
</reference>
<dbReference type="EMBL" id="JAZHXI010000012">
    <property type="protein sequence ID" value="KAL2065789.1"/>
    <property type="molecule type" value="Genomic_DNA"/>
</dbReference>
<evidence type="ECO:0000313" key="2">
    <source>
        <dbReference type="Proteomes" id="UP001595075"/>
    </source>
</evidence>
<gene>
    <name evidence="1" type="ORF">VTL71DRAFT_3459</name>
</gene>
<name>A0ABR4C7B4_9HELO</name>
<evidence type="ECO:0000313" key="1">
    <source>
        <dbReference type="EMBL" id="KAL2065789.1"/>
    </source>
</evidence>
<comment type="caution">
    <text evidence="1">The sequence shown here is derived from an EMBL/GenBank/DDBJ whole genome shotgun (WGS) entry which is preliminary data.</text>
</comment>
<organism evidence="1 2">
    <name type="scientific">Oculimacula yallundae</name>
    <dbReference type="NCBI Taxonomy" id="86028"/>
    <lineage>
        <taxon>Eukaryota</taxon>
        <taxon>Fungi</taxon>
        <taxon>Dikarya</taxon>
        <taxon>Ascomycota</taxon>
        <taxon>Pezizomycotina</taxon>
        <taxon>Leotiomycetes</taxon>
        <taxon>Helotiales</taxon>
        <taxon>Ploettnerulaceae</taxon>
        <taxon>Oculimacula</taxon>
    </lineage>
</organism>
<proteinExistence type="predicted"/>
<accession>A0ABR4C7B4</accession>
<protein>
    <submittedName>
        <fullName evidence="1">Uncharacterized protein</fullName>
    </submittedName>
</protein>
<keyword evidence="2" id="KW-1185">Reference proteome</keyword>
<sequence length="118" mass="13331">MEGSKEFVRRPMSEMVFGAVMSGGGNSGDLIRVVAAAVEVYLSRNGLNFIDKVKTEFWKSEVENVDDFDSNIHSERRHEEVLGTEAIVALTKVFALGWLQEILYQVYHDLPIELFLGH</sequence>